<dbReference type="PANTHER" id="PTHR24198">
    <property type="entry name" value="ANKYRIN REPEAT AND PROTEIN KINASE DOMAIN-CONTAINING PROTEIN"/>
    <property type="match status" value="1"/>
</dbReference>
<dbReference type="Pfam" id="PF00023">
    <property type="entry name" value="Ank"/>
    <property type="match status" value="1"/>
</dbReference>
<dbReference type="Gene3D" id="3.80.10.10">
    <property type="entry name" value="Ribonuclease Inhibitor"/>
    <property type="match status" value="3"/>
</dbReference>
<dbReference type="Gene3D" id="1.25.40.20">
    <property type="entry name" value="Ankyrin repeat-containing domain"/>
    <property type="match status" value="4"/>
</dbReference>
<dbReference type="SMART" id="SM00364">
    <property type="entry name" value="LRR_BAC"/>
    <property type="match status" value="7"/>
</dbReference>
<dbReference type="SMART" id="SM00369">
    <property type="entry name" value="LRR_TYP"/>
    <property type="match status" value="9"/>
</dbReference>
<dbReference type="FunFam" id="3.40.50.300:FF:001518">
    <property type="entry name" value="Leucine-rich repeat kinase, isoform C"/>
    <property type="match status" value="1"/>
</dbReference>
<feature type="region of interest" description="Disordered" evidence="14">
    <location>
        <begin position="899"/>
        <end position="924"/>
    </location>
</feature>
<reference evidence="16 17" key="1">
    <citation type="journal article" date="2019" name="PLoS Biol.">
        <title>Sex chromosomes control vertical transmission of feminizing Wolbachia symbionts in an isopod.</title>
        <authorList>
            <person name="Becking T."/>
            <person name="Chebbi M.A."/>
            <person name="Giraud I."/>
            <person name="Moumen B."/>
            <person name="Laverre T."/>
            <person name="Caubet Y."/>
            <person name="Peccoud J."/>
            <person name="Gilbert C."/>
            <person name="Cordaux R."/>
        </authorList>
    </citation>
    <scope>NUCLEOTIDE SEQUENCE [LARGE SCALE GENOMIC DNA]</scope>
    <source>
        <strain evidence="16">ANa2</strain>
        <tissue evidence="16">Whole body excluding digestive tract and cuticle</tissue>
    </source>
</reference>
<comment type="catalytic activity">
    <reaction evidence="11">
        <text>L-threonyl-[protein] + ATP = O-phospho-L-threonyl-[protein] + ADP + H(+)</text>
        <dbReference type="Rhea" id="RHEA:46608"/>
        <dbReference type="Rhea" id="RHEA-COMP:11060"/>
        <dbReference type="Rhea" id="RHEA-COMP:11605"/>
        <dbReference type="ChEBI" id="CHEBI:15378"/>
        <dbReference type="ChEBI" id="CHEBI:30013"/>
        <dbReference type="ChEBI" id="CHEBI:30616"/>
        <dbReference type="ChEBI" id="CHEBI:61977"/>
        <dbReference type="ChEBI" id="CHEBI:456216"/>
        <dbReference type="EC" id="2.7.11.1"/>
    </reaction>
</comment>
<dbReference type="Gene3D" id="3.40.50.300">
    <property type="entry name" value="P-loop containing nucleotide triphosphate hydrolases"/>
    <property type="match status" value="1"/>
</dbReference>
<dbReference type="PROSITE" id="PS51450">
    <property type="entry name" value="LRR"/>
    <property type="match status" value="3"/>
</dbReference>
<feature type="compositionally biased region" description="Low complexity" evidence="14">
    <location>
        <begin position="1851"/>
        <end position="1876"/>
    </location>
</feature>
<keyword evidence="5" id="KW-0808">Transferase</keyword>
<evidence type="ECO:0000256" key="3">
    <source>
        <dbReference type="ARBA" id="ARBA00022527"/>
    </source>
</evidence>
<organism evidence="16 17">
    <name type="scientific">Armadillidium nasatum</name>
    <dbReference type="NCBI Taxonomy" id="96803"/>
    <lineage>
        <taxon>Eukaryota</taxon>
        <taxon>Metazoa</taxon>
        <taxon>Ecdysozoa</taxon>
        <taxon>Arthropoda</taxon>
        <taxon>Crustacea</taxon>
        <taxon>Multicrustacea</taxon>
        <taxon>Malacostraca</taxon>
        <taxon>Eumalacostraca</taxon>
        <taxon>Peracarida</taxon>
        <taxon>Isopoda</taxon>
        <taxon>Oniscidea</taxon>
        <taxon>Crinocheta</taxon>
        <taxon>Armadillidiidae</taxon>
        <taxon>Armadillidium</taxon>
    </lineage>
</organism>
<dbReference type="SUPFAM" id="SSF52058">
    <property type="entry name" value="L domain-like"/>
    <property type="match status" value="1"/>
</dbReference>
<dbReference type="PROSITE" id="PS50088">
    <property type="entry name" value="ANK_REPEAT"/>
    <property type="match status" value="3"/>
</dbReference>
<dbReference type="InterPro" id="IPR020859">
    <property type="entry name" value="ROC"/>
</dbReference>
<feature type="region of interest" description="Disordered" evidence="14">
    <location>
        <begin position="1834"/>
        <end position="1876"/>
    </location>
</feature>
<dbReference type="Proteomes" id="UP000326759">
    <property type="component" value="Unassembled WGS sequence"/>
</dbReference>
<evidence type="ECO:0000256" key="12">
    <source>
        <dbReference type="ARBA" id="ARBA00048679"/>
    </source>
</evidence>
<keyword evidence="17" id="KW-1185">Reference proteome</keyword>
<dbReference type="SUPFAM" id="SSF48403">
    <property type="entry name" value="Ankyrin repeat"/>
    <property type="match status" value="2"/>
</dbReference>
<comment type="caution">
    <text evidence="16">The sequence shown here is derived from an EMBL/GenBank/DDBJ whole genome shotgun (WGS) entry which is preliminary data.</text>
</comment>
<dbReference type="Pfam" id="PF12796">
    <property type="entry name" value="Ank_2"/>
    <property type="match status" value="2"/>
</dbReference>
<keyword evidence="9" id="KW-0067">ATP-binding</keyword>
<evidence type="ECO:0000256" key="11">
    <source>
        <dbReference type="ARBA" id="ARBA00047899"/>
    </source>
</evidence>
<protein>
    <recommendedName>
        <fullName evidence="2">non-specific serine/threonine protein kinase</fullName>
        <ecNumber evidence="2">2.7.11.1</ecNumber>
    </recommendedName>
</protein>
<dbReference type="Pfam" id="PF08477">
    <property type="entry name" value="Roc"/>
    <property type="match status" value="1"/>
</dbReference>
<evidence type="ECO:0000256" key="2">
    <source>
        <dbReference type="ARBA" id="ARBA00012513"/>
    </source>
</evidence>
<comment type="cofactor">
    <cofactor evidence="1">
        <name>Mg(2+)</name>
        <dbReference type="ChEBI" id="CHEBI:18420"/>
    </cofactor>
</comment>
<dbReference type="EC" id="2.7.11.1" evidence="2"/>
<evidence type="ECO:0000256" key="4">
    <source>
        <dbReference type="ARBA" id="ARBA00022614"/>
    </source>
</evidence>
<dbReference type="PANTHER" id="PTHR24198:SF169">
    <property type="entry name" value="NON-SPECIFIC SERINE_THREONINE PROTEIN KINASE"/>
    <property type="match status" value="1"/>
</dbReference>
<evidence type="ECO:0000313" key="16">
    <source>
        <dbReference type="EMBL" id="KAB7496364.1"/>
    </source>
</evidence>
<dbReference type="InterPro" id="IPR001611">
    <property type="entry name" value="Leu-rich_rpt"/>
</dbReference>
<feature type="compositionally biased region" description="Low complexity" evidence="14">
    <location>
        <begin position="902"/>
        <end position="918"/>
    </location>
</feature>
<dbReference type="Gene3D" id="3.30.70.1390">
    <property type="entry name" value="ROC domain from the Parkinson's disease-associated leucine-rich repeat kinase 2"/>
    <property type="match status" value="1"/>
</dbReference>
<feature type="repeat" description="ANK" evidence="13">
    <location>
        <begin position="415"/>
        <end position="447"/>
    </location>
</feature>
<dbReference type="PROSITE" id="PS51424">
    <property type="entry name" value="ROC"/>
    <property type="match status" value="1"/>
</dbReference>
<dbReference type="InterPro" id="IPR032675">
    <property type="entry name" value="LRR_dom_sf"/>
</dbReference>
<keyword evidence="6" id="KW-0677">Repeat</keyword>
<keyword evidence="3" id="KW-0723">Serine/threonine-protein kinase</keyword>
<dbReference type="InterPro" id="IPR032171">
    <property type="entry name" value="COR-A"/>
</dbReference>
<feature type="repeat" description="ANK" evidence="13">
    <location>
        <begin position="46"/>
        <end position="78"/>
    </location>
</feature>
<dbReference type="EMBL" id="SEYY01021425">
    <property type="protein sequence ID" value="KAB7496364.1"/>
    <property type="molecule type" value="Genomic_DNA"/>
</dbReference>
<keyword evidence="7" id="KW-0547">Nucleotide-binding</keyword>
<feature type="region of interest" description="Disordered" evidence="14">
    <location>
        <begin position="339"/>
        <end position="377"/>
    </location>
</feature>
<proteinExistence type="predicted"/>
<evidence type="ECO:0000256" key="5">
    <source>
        <dbReference type="ARBA" id="ARBA00022679"/>
    </source>
</evidence>
<dbReference type="GO" id="GO:0009966">
    <property type="term" value="P:regulation of signal transduction"/>
    <property type="evidence" value="ECO:0007669"/>
    <property type="project" value="UniProtKB-ARBA"/>
</dbReference>
<keyword evidence="10 13" id="KW-0040">ANK repeat</keyword>
<dbReference type="InterPro" id="IPR036770">
    <property type="entry name" value="Ankyrin_rpt-contain_sf"/>
</dbReference>
<feature type="compositionally biased region" description="Basic and acidic residues" evidence="14">
    <location>
        <begin position="339"/>
        <end position="352"/>
    </location>
</feature>
<evidence type="ECO:0000256" key="10">
    <source>
        <dbReference type="ARBA" id="ARBA00023043"/>
    </source>
</evidence>
<comment type="catalytic activity">
    <reaction evidence="12">
        <text>L-seryl-[protein] + ATP = O-phospho-L-seryl-[protein] + ADP + H(+)</text>
        <dbReference type="Rhea" id="RHEA:17989"/>
        <dbReference type="Rhea" id="RHEA-COMP:9863"/>
        <dbReference type="Rhea" id="RHEA-COMP:11604"/>
        <dbReference type="ChEBI" id="CHEBI:15378"/>
        <dbReference type="ChEBI" id="CHEBI:29999"/>
        <dbReference type="ChEBI" id="CHEBI:30616"/>
        <dbReference type="ChEBI" id="CHEBI:83421"/>
        <dbReference type="ChEBI" id="CHEBI:456216"/>
        <dbReference type="EC" id="2.7.11.1"/>
    </reaction>
</comment>
<feature type="repeat" description="ANK" evidence="13">
    <location>
        <begin position="82"/>
        <end position="114"/>
    </location>
</feature>
<evidence type="ECO:0000256" key="1">
    <source>
        <dbReference type="ARBA" id="ARBA00001946"/>
    </source>
</evidence>
<dbReference type="PROSITE" id="PS50297">
    <property type="entry name" value="ANK_REP_REGION"/>
    <property type="match status" value="3"/>
</dbReference>
<dbReference type="GO" id="GO:0005524">
    <property type="term" value="F:ATP binding"/>
    <property type="evidence" value="ECO:0007669"/>
    <property type="project" value="UniProtKB-KW"/>
</dbReference>
<dbReference type="Pfam" id="PF16095">
    <property type="entry name" value="COR-A"/>
    <property type="match status" value="1"/>
</dbReference>
<keyword evidence="4" id="KW-0433">Leucine-rich repeat</keyword>
<evidence type="ECO:0000256" key="7">
    <source>
        <dbReference type="ARBA" id="ARBA00022741"/>
    </source>
</evidence>
<dbReference type="InterPro" id="IPR002110">
    <property type="entry name" value="Ankyrin_rpt"/>
</dbReference>
<feature type="domain" description="Roc" evidence="15">
    <location>
        <begin position="1071"/>
        <end position="1279"/>
    </location>
</feature>
<dbReference type="InterPro" id="IPR027417">
    <property type="entry name" value="P-loop_NTPase"/>
</dbReference>
<dbReference type="PRINTS" id="PR01415">
    <property type="entry name" value="ANKYRIN"/>
</dbReference>
<keyword evidence="8 16" id="KW-0418">Kinase</keyword>
<dbReference type="GO" id="GO:0004674">
    <property type="term" value="F:protein serine/threonine kinase activity"/>
    <property type="evidence" value="ECO:0007669"/>
    <property type="project" value="UniProtKB-KW"/>
</dbReference>
<sequence>MSSSSEDSEEFPGRLLHQAALWDNAELLEDLLHGDQITHINCQDAWGRTPLHAAATTNDSKCLRILLQAGADPNIKSGSRVDGRTCLHVAAEHGAVNNISLLLAHGADLLAQDDHGLTALDIAEQAEHEPCMKLLKESADAKEIVRQELHMALREACAKGDVSRAKAILSSLDGDSESIINSAPSGSCTLLYRACEEGQKDLVRLLLEHNADGRIHPETKYSPLYIACYYGRKDIAEILLKRFPYLVSVYTVERWLPLHACTFTGHVAVLELLLRHPYPPEILRKFKDRSGNWEYEIAFDINSRDVSGQSVLYAACYAGHQKMVDILLKYRVPAKRVKRSEDVNDNSVKEESSPLSESSEDRRNSGSSETLSPSRPRIAGSIHSLMTKLNLVRGEPDNGESLISPLNVDLYCNNNSETALHVAVKNKHHNIVSLLLAAGANPNLRMYLPDDESMRQANDDYVFTGSTALVEACRNRDLGMLDLLLRNYARDDECKALFIAAQNKEELIVSKLLALKAHADPEYKVNKRSFEVKPSQQFSCLSNMSSVGVYSSLFPTVPVMINWHGQRCLSYLKHQWFIDASVNLNPKLKLSPKNQGIALYAITRLDISNNSLAHLPEMIFQLPSLRILNASQNKLEHLPVMIGQSLVDGTVTLPRKGRRNHAFPNPISVLEEIHLKDNRLVSLPEGLFLLPALQHLDVSNNKLVALPFKMWSAPKLRELNASFNLLHSLPVRPEDATHDYGNVDGSYEMSDEESISSTDQNVSFEEFSEETSSLRKTHDSKNILSLDKHGNIVTCCRTRELTHHSLWSSSVQVQESFSPTEGNECGTHSQLQSLNLSHNSFSCVPQGLACLAVNLSRLYLAYNRLSEIGTANCYPVGLKQLDLSHNCIFSWNSLLRTRRTSHSTPGSRSRGSHSSVGSLGTPPHCIHRRHTRLESLRTLVLADNQLTRLVLHMDESEFTVINEVEENDSPVRSVTPVKHRLLFPSLSMLDISNNRLRELPINLHDLTNLSVLNIAGNRDITELPPEMGLLSRLWNLNTRGCSLQEPLKSMIDSKKYKTMDVIGYLKSILEDARPYARMKLMIVGVQGIGKTSLLEQLRHEGSGSYKKKPVENGNKNKIQEQPKEQLCQLLESILVIGFMRRKFEVKVIMVPTWDFGGQKEYYATHQYFLSKRSLYLVVWNICDGEKGVEEILQWLVNIQARAPNSPVLIVGTHYDLVKEKFPPSWSEDLQQMIRNRFINVIDADKLGLPRVLDTIEVSCKTRHNVKLLCNFVYDTVFSLKTPGSKERLLEQKIPASYLALEDVIGSLAMERRAQGRDPVLPADRYQSLVTHEMANRGYKPFRDIAELNQATTFLHENGVLLHYEDVTLKDLYFLDPQWLCDMLAHVVTIREINPFVRCGLMKLEDLKHVFKSSSCAPIDAKSYIVSLLNKFEVALTWDNRTLLIPSLLPSEDQVVKGVPGMEMKIPVRSRGWSARSKKFSNLPSGGNIVGGSSTSLMAKEDNRLFRPHFNLNISHQSIGSPKRDTKDLASTLLMKRQNRPFLISHKSAPHSAIRRLLLMSYFPSGFWSRLLTRILADDAIVDIVKNYFVVPEEVVSDYDLSSLLGGQAEWSCWQTGMELHYAHTILFRLKEVLPFVGTKESHYSLKKNCPVSGEKNSCCHGGHMPDYKGMKFLIKLEGNWSDVEVKNSALLEIYLPNEAVEIRKKSLDNEETSTEADLLPQGIQSVVLDPSPECVAKLQALAVDHIDTYPTLGTRFVHTSEGKFLVTRIVPCPACLDCHGYHEGVSNHPQGPMLPENWGSFVEMNPLYCSMTGSVLSQALRGACAQRNSSNLSNEAAALPPPISPEEDKQSWGSQGSRGSRASFGSDGDSGVGPDSTFSRYKKLKNKLKYIYYQCNTKHNPNYITLLQIGSQELVVFSRSWS</sequence>
<name>A0A5N5SQH6_9CRUS</name>
<dbReference type="InterPro" id="IPR003591">
    <property type="entry name" value="Leu-rich_rpt_typical-subtyp"/>
</dbReference>
<dbReference type="Pfam" id="PF13855">
    <property type="entry name" value="LRR_8"/>
    <property type="match status" value="1"/>
</dbReference>
<dbReference type="OrthoDB" id="6374981at2759"/>
<dbReference type="PRINTS" id="PR00449">
    <property type="entry name" value="RASTRNSFRMNG"/>
</dbReference>
<evidence type="ECO:0000313" key="17">
    <source>
        <dbReference type="Proteomes" id="UP000326759"/>
    </source>
</evidence>
<evidence type="ECO:0000256" key="13">
    <source>
        <dbReference type="PROSITE-ProRule" id="PRU00023"/>
    </source>
</evidence>
<evidence type="ECO:0000256" key="9">
    <source>
        <dbReference type="ARBA" id="ARBA00022840"/>
    </source>
</evidence>
<dbReference type="SUPFAM" id="SSF52540">
    <property type="entry name" value="P-loop containing nucleoside triphosphate hydrolases"/>
    <property type="match status" value="1"/>
</dbReference>
<dbReference type="SMART" id="SM00248">
    <property type="entry name" value="ANK"/>
    <property type="match status" value="9"/>
</dbReference>
<accession>A0A5N5SQH6</accession>
<evidence type="ECO:0000256" key="6">
    <source>
        <dbReference type="ARBA" id="ARBA00022737"/>
    </source>
</evidence>
<evidence type="ECO:0000259" key="15">
    <source>
        <dbReference type="PROSITE" id="PS51424"/>
    </source>
</evidence>
<evidence type="ECO:0000256" key="14">
    <source>
        <dbReference type="SAM" id="MobiDB-lite"/>
    </source>
</evidence>
<evidence type="ECO:0000256" key="8">
    <source>
        <dbReference type="ARBA" id="ARBA00022777"/>
    </source>
</evidence>
<gene>
    <name evidence="16" type="primary">lrk-1</name>
    <name evidence="16" type="ORF">Anas_02258</name>
</gene>